<dbReference type="AlphaFoldDB" id="A0A2N0QKQ8"/>
<reference evidence="1 2" key="2">
    <citation type="submission" date="2017-10" db="EMBL/GenBank/DDBJ databases">
        <title>Genome analyses suggest a sexual origin of heterokaryosis in a supposedly ancient asexual fungus.</title>
        <authorList>
            <person name="Corradi N."/>
            <person name="Sedzielewska K."/>
            <person name="Noel J."/>
            <person name="Charron P."/>
            <person name="Farinelli L."/>
            <person name="Marton T."/>
            <person name="Kruger M."/>
            <person name="Pelin A."/>
            <person name="Brachmann A."/>
            <person name="Corradi N."/>
        </authorList>
    </citation>
    <scope>NUCLEOTIDE SEQUENCE [LARGE SCALE GENOMIC DNA]</scope>
    <source>
        <strain evidence="1 2">A1</strain>
    </source>
</reference>
<comment type="caution">
    <text evidence="1">The sequence shown here is derived from an EMBL/GenBank/DDBJ whole genome shotgun (WGS) entry which is preliminary data.</text>
</comment>
<organism evidence="1 2">
    <name type="scientific">Rhizophagus irregularis</name>
    <dbReference type="NCBI Taxonomy" id="588596"/>
    <lineage>
        <taxon>Eukaryota</taxon>
        <taxon>Fungi</taxon>
        <taxon>Fungi incertae sedis</taxon>
        <taxon>Mucoromycota</taxon>
        <taxon>Glomeromycotina</taxon>
        <taxon>Glomeromycetes</taxon>
        <taxon>Glomerales</taxon>
        <taxon>Glomeraceae</taxon>
        <taxon>Rhizophagus</taxon>
    </lineage>
</organism>
<proteinExistence type="predicted"/>
<feature type="non-terminal residue" evidence="1">
    <location>
        <position position="1"/>
    </location>
</feature>
<dbReference type="Proteomes" id="UP000232688">
    <property type="component" value="Unassembled WGS sequence"/>
</dbReference>
<evidence type="ECO:0000313" key="2">
    <source>
        <dbReference type="Proteomes" id="UP000232688"/>
    </source>
</evidence>
<accession>A0A2N0QKQ8</accession>
<dbReference type="Gene3D" id="3.90.1720.10">
    <property type="entry name" value="endopeptidase domain like (from Nostoc punctiforme)"/>
    <property type="match status" value="1"/>
</dbReference>
<sequence length="52" mass="6177">EIGYTRTKWIQEKIQEIKVPEKDFRERVVQTALSYLKTPYRWGGKTPIANPL</sequence>
<dbReference type="EMBL" id="LLXH01007265">
    <property type="protein sequence ID" value="PKC51637.1"/>
    <property type="molecule type" value="Genomic_DNA"/>
</dbReference>
<protein>
    <submittedName>
        <fullName evidence="1">Uncharacterized protein</fullName>
    </submittedName>
</protein>
<name>A0A2N0QKQ8_9GLOM</name>
<reference evidence="1 2" key="1">
    <citation type="submission" date="2017-10" db="EMBL/GenBank/DDBJ databases">
        <title>Extensive intraspecific genome diversity in a model arbuscular mycorrhizal fungus.</title>
        <authorList>
            <person name="Chen E.C.H."/>
            <person name="Morin E."/>
            <person name="Baudet D."/>
            <person name="Noel J."/>
            <person name="Ndikumana S."/>
            <person name="Charron P."/>
            <person name="St-Onge C."/>
            <person name="Giorgi J."/>
            <person name="Grigoriev I.V."/>
            <person name="Roux C."/>
            <person name="Martin F.M."/>
            <person name="Corradi N."/>
        </authorList>
    </citation>
    <scope>NUCLEOTIDE SEQUENCE [LARGE SCALE GENOMIC DNA]</scope>
    <source>
        <strain evidence="1 2">A1</strain>
    </source>
</reference>
<evidence type="ECO:0000313" key="1">
    <source>
        <dbReference type="EMBL" id="PKC51637.1"/>
    </source>
</evidence>
<dbReference type="VEuPathDB" id="FungiDB:RhiirA1_483297"/>
<gene>
    <name evidence="1" type="ORF">RhiirA1_483297</name>
</gene>